<evidence type="ECO:0000256" key="1">
    <source>
        <dbReference type="SAM" id="MobiDB-lite"/>
    </source>
</evidence>
<organism evidence="2">
    <name type="scientific">Anguilla anguilla</name>
    <name type="common">European freshwater eel</name>
    <name type="synonym">Muraena anguilla</name>
    <dbReference type="NCBI Taxonomy" id="7936"/>
    <lineage>
        <taxon>Eukaryota</taxon>
        <taxon>Metazoa</taxon>
        <taxon>Chordata</taxon>
        <taxon>Craniata</taxon>
        <taxon>Vertebrata</taxon>
        <taxon>Euteleostomi</taxon>
        <taxon>Actinopterygii</taxon>
        <taxon>Neopterygii</taxon>
        <taxon>Teleostei</taxon>
        <taxon>Anguilliformes</taxon>
        <taxon>Anguillidae</taxon>
        <taxon>Anguilla</taxon>
    </lineage>
</organism>
<dbReference type="AlphaFoldDB" id="A0A0E9VQH6"/>
<proteinExistence type="predicted"/>
<dbReference type="EMBL" id="GBXM01028255">
    <property type="protein sequence ID" value="JAH80322.1"/>
    <property type="molecule type" value="Transcribed_RNA"/>
</dbReference>
<accession>A0A0E9VQH6</accession>
<reference evidence="2" key="1">
    <citation type="submission" date="2014-11" db="EMBL/GenBank/DDBJ databases">
        <authorList>
            <person name="Amaro Gonzalez C."/>
        </authorList>
    </citation>
    <scope>NUCLEOTIDE SEQUENCE</scope>
</reference>
<reference evidence="2" key="2">
    <citation type="journal article" date="2015" name="Fish Shellfish Immunol.">
        <title>Early steps in the European eel (Anguilla anguilla)-Vibrio vulnificus interaction in the gills: Role of the RtxA13 toxin.</title>
        <authorList>
            <person name="Callol A."/>
            <person name="Pajuelo D."/>
            <person name="Ebbesson L."/>
            <person name="Teles M."/>
            <person name="MacKenzie S."/>
            <person name="Amaro C."/>
        </authorList>
    </citation>
    <scope>NUCLEOTIDE SEQUENCE</scope>
</reference>
<evidence type="ECO:0000313" key="2">
    <source>
        <dbReference type="EMBL" id="JAH80322.1"/>
    </source>
</evidence>
<protein>
    <submittedName>
        <fullName evidence="2">Uncharacterized protein</fullName>
    </submittedName>
</protein>
<feature type="region of interest" description="Disordered" evidence="1">
    <location>
        <begin position="1"/>
        <end position="39"/>
    </location>
</feature>
<sequence length="39" mass="4400">MKGCFRGEMTFPQQPPFFPPSSSRLHTGRHLVGRAKSEP</sequence>
<name>A0A0E9VQH6_ANGAN</name>